<dbReference type="GO" id="GO:0006666">
    <property type="term" value="P:3-keto-sphinganine metabolic process"/>
    <property type="evidence" value="ECO:0007669"/>
    <property type="project" value="TreeGrafter"/>
</dbReference>
<dbReference type="InterPro" id="IPR036291">
    <property type="entry name" value="NAD(P)-bd_dom_sf"/>
</dbReference>
<dbReference type="EMBL" id="VIIS01001080">
    <property type="protein sequence ID" value="KAF0302221.1"/>
    <property type="molecule type" value="Genomic_DNA"/>
</dbReference>
<dbReference type="Gene3D" id="3.40.50.720">
    <property type="entry name" value="NAD(P)-binding Rossmann-like Domain"/>
    <property type="match status" value="2"/>
</dbReference>
<dbReference type="GO" id="GO:0047560">
    <property type="term" value="F:3-dehydrosphinganine reductase activity"/>
    <property type="evidence" value="ECO:0007669"/>
    <property type="project" value="TreeGrafter"/>
</dbReference>
<accession>A0A6A4WJW6</accession>
<name>A0A6A4WJW6_AMPAM</name>
<dbReference type="GO" id="GO:0030148">
    <property type="term" value="P:sphingolipid biosynthetic process"/>
    <property type="evidence" value="ECO:0007669"/>
    <property type="project" value="TreeGrafter"/>
</dbReference>
<comment type="caution">
    <text evidence="1">The sequence shown here is derived from an EMBL/GenBank/DDBJ whole genome shotgun (WGS) entry which is preliminary data.</text>
</comment>
<dbReference type="SUPFAM" id="SSF51735">
    <property type="entry name" value="NAD(P)-binding Rossmann-fold domains"/>
    <property type="match status" value="1"/>
</dbReference>
<protein>
    <submittedName>
        <fullName evidence="1">3-ketodihydrosphingosine reductase</fullName>
    </submittedName>
</protein>
<organism evidence="1 2">
    <name type="scientific">Amphibalanus amphitrite</name>
    <name type="common">Striped barnacle</name>
    <name type="synonym">Balanus amphitrite</name>
    <dbReference type="NCBI Taxonomy" id="1232801"/>
    <lineage>
        <taxon>Eukaryota</taxon>
        <taxon>Metazoa</taxon>
        <taxon>Ecdysozoa</taxon>
        <taxon>Arthropoda</taxon>
        <taxon>Crustacea</taxon>
        <taxon>Multicrustacea</taxon>
        <taxon>Cirripedia</taxon>
        <taxon>Thoracica</taxon>
        <taxon>Thoracicalcarea</taxon>
        <taxon>Balanomorpha</taxon>
        <taxon>Balanoidea</taxon>
        <taxon>Balanidae</taxon>
        <taxon>Amphibalaninae</taxon>
        <taxon>Amphibalanus</taxon>
    </lineage>
</organism>
<evidence type="ECO:0000313" key="2">
    <source>
        <dbReference type="Proteomes" id="UP000440578"/>
    </source>
</evidence>
<gene>
    <name evidence="1" type="primary">KDSR</name>
    <name evidence="1" type="ORF">FJT64_002968</name>
</gene>
<keyword evidence="2" id="KW-1185">Reference proteome</keyword>
<proteinExistence type="predicted"/>
<dbReference type="InterPro" id="IPR002347">
    <property type="entry name" value="SDR_fam"/>
</dbReference>
<dbReference type="GO" id="GO:0005789">
    <property type="term" value="C:endoplasmic reticulum membrane"/>
    <property type="evidence" value="ECO:0007669"/>
    <property type="project" value="TreeGrafter"/>
</dbReference>
<dbReference type="PANTHER" id="PTHR43550:SF3">
    <property type="entry name" value="3-KETODIHYDROSPHINGOSINE REDUCTASE"/>
    <property type="match status" value="1"/>
</dbReference>
<dbReference type="Pfam" id="PF00106">
    <property type="entry name" value="adh_short"/>
    <property type="match status" value="1"/>
</dbReference>
<dbReference type="Proteomes" id="UP000440578">
    <property type="component" value="Unassembled WGS sequence"/>
</dbReference>
<dbReference type="PANTHER" id="PTHR43550">
    <property type="entry name" value="3-KETODIHYDROSPHINGOSINE REDUCTASE"/>
    <property type="match status" value="1"/>
</dbReference>
<dbReference type="AlphaFoldDB" id="A0A6A4WJW6"/>
<dbReference type="PRINTS" id="PR00081">
    <property type="entry name" value="GDHRDH"/>
</dbReference>
<evidence type="ECO:0000313" key="1">
    <source>
        <dbReference type="EMBL" id="KAF0302221.1"/>
    </source>
</evidence>
<dbReference type="OrthoDB" id="37659at2759"/>
<reference evidence="1 2" key="1">
    <citation type="submission" date="2019-07" db="EMBL/GenBank/DDBJ databases">
        <title>Draft genome assembly of a fouling barnacle, Amphibalanus amphitrite (Darwin, 1854): The first reference genome for Thecostraca.</title>
        <authorList>
            <person name="Kim W."/>
        </authorList>
    </citation>
    <scope>NUCLEOTIDE SEQUENCE [LARGE SCALE GENOMIC DNA]</scope>
    <source>
        <strain evidence="1">SNU_AA5</strain>
        <tissue evidence="1">Soma without cirri and trophi</tissue>
    </source>
</reference>
<sequence length="261" mass="28368">MWWLLWPAVAAAALLIAGTLLGRLLPRRHTALAGRHVLVTGGSSGIGRSLAVLCAKQGAHDAAAVRDAIFRAEQELGPLYFVACCAGFALAQRCEEMPIATHRRLMEVNYFGVLNVLHAAVPGLKARREGRIAVVTSLGGVVGLWGFTGYCASKYALVGLSHTLLQELKPYGVGVTLCYPPDTDTPGFEQENRTKPEETRLICETAGLFPPEKVAQKLLDDVMAGTINSTLAREVLLMPVFRLVVAFFHRSWDGIVRDCMR</sequence>